<dbReference type="PANTHER" id="PTHR12419:SF7">
    <property type="entry name" value="OTU DOMAIN-CONTAINING PROTEIN 3"/>
    <property type="match status" value="1"/>
</dbReference>
<dbReference type="Proteomes" id="UP000689195">
    <property type="component" value="Unassembled WGS sequence"/>
</dbReference>
<dbReference type="Pfam" id="PF02338">
    <property type="entry name" value="OTU"/>
    <property type="match status" value="1"/>
</dbReference>
<dbReference type="EMBL" id="CAJJDO010000160">
    <property type="protein sequence ID" value="CAD8210670.1"/>
    <property type="molecule type" value="Genomic_DNA"/>
</dbReference>
<dbReference type="OrthoDB" id="415023at2759"/>
<dbReference type="GO" id="GO:0016579">
    <property type="term" value="P:protein deubiquitination"/>
    <property type="evidence" value="ECO:0007669"/>
    <property type="project" value="TreeGrafter"/>
</dbReference>
<feature type="domain" description="OTU" evidence="1">
    <location>
        <begin position="17"/>
        <end position="165"/>
    </location>
</feature>
<protein>
    <recommendedName>
        <fullName evidence="1">OTU domain-containing protein</fullName>
    </recommendedName>
</protein>
<proteinExistence type="predicted"/>
<evidence type="ECO:0000313" key="2">
    <source>
        <dbReference type="EMBL" id="CAD8210670.1"/>
    </source>
</evidence>
<comment type="caution">
    <text evidence="2">The sequence shown here is derived from an EMBL/GenBank/DDBJ whole genome shotgun (WGS) entry which is preliminary data.</text>
</comment>
<dbReference type="CDD" id="cd22771">
    <property type="entry name" value="OTU_plant_OTU7-like"/>
    <property type="match status" value="1"/>
</dbReference>
<reference evidence="2" key="1">
    <citation type="submission" date="2021-01" db="EMBL/GenBank/DDBJ databases">
        <authorList>
            <consortium name="Genoscope - CEA"/>
            <person name="William W."/>
        </authorList>
    </citation>
    <scope>NUCLEOTIDE SEQUENCE</scope>
</reference>
<evidence type="ECO:0000259" key="1">
    <source>
        <dbReference type="PROSITE" id="PS50802"/>
    </source>
</evidence>
<dbReference type="GO" id="GO:0004843">
    <property type="term" value="F:cysteine-type deubiquitinase activity"/>
    <property type="evidence" value="ECO:0007669"/>
    <property type="project" value="TreeGrafter"/>
</dbReference>
<gene>
    <name evidence="2" type="ORF">PPENT_87.1.T1600053</name>
</gene>
<dbReference type="InterPro" id="IPR050704">
    <property type="entry name" value="Peptidase_C85-like"/>
</dbReference>
<sequence>MKKYFNQFNKRLQHVGLTLRDVNADGNCLFRAIADQLTGNEENYNKYRSMAIKQLQKNQNFFSNFHHESSTTFNEYTKQMSEDGIWGGHLELQALSNSLQIDIIVHTKDNYYIIKHMPIKTCCSILKDKLSMYLNIQKFPIQKQIHIALHKEKKIINHYQSVRLIDDNTNKPAKQPQIYFEQTEQSTNDEPY</sequence>
<dbReference type="PROSITE" id="PS50802">
    <property type="entry name" value="OTU"/>
    <property type="match status" value="1"/>
</dbReference>
<dbReference type="InterPro" id="IPR003323">
    <property type="entry name" value="OTU_dom"/>
</dbReference>
<organism evidence="2 3">
    <name type="scientific">Paramecium pentaurelia</name>
    <dbReference type="NCBI Taxonomy" id="43138"/>
    <lineage>
        <taxon>Eukaryota</taxon>
        <taxon>Sar</taxon>
        <taxon>Alveolata</taxon>
        <taxon>Ciliophora</taxon>
        <taxon>Intramacronucleata</taxon>
        <taxon>Oligohymenophorea</taxon>
        <taxon>Peniculida</taxon>
        <taxon>Parameciidae</taxon>
        <taxon>Paramecium</taxon>
    </lineage>
</organism>
<dbReference type="PANTHER" id="PTHR12419">
    <property type="entry name" value="OTU DOMAIN CONTAINING PROTEIN"/>
    <property type="match status" value="1"/>
</dbReference>
<name>A0A8S1YAH0_9CILI</name>
<keyword evidence="3" id="KW-1185">Reference proteome</keyword>
<evidence type="ECO:0000313" key="3">
    <source>
        <dbReference type="Proteomes" id="UP000689195"/>
    </source>
</evidence>
<accession>A0A8S1YAH0</accession>
<dbReference type="AlphaFoldDB" id="A0A8S1YAH0"/>